<keyword evidence="17" id="KW-1185">Reference proteome</keyword>
<dbReference type="AlphaFoldDB" id="S0EWU5"/>
<evidence type="ECO:0000256" key="11">
    <source>
        <dbReference type="ARBA" id="ARBA00022989"/>
    </source>
</evidence>
<dbReference type="GO" id="GO:0005524">
    <property type="term" value="F:ATP binding"/>
    <property type="evidence" value="ECO:0007669"/>
    <property type="project" value="UniProtKB-KW"/>
</dbReference>
<reference evidence="17" key="1">
    <citation type="submission" date="2013-03" db="EMBL/GenBank/DDBJ databases">
        <title>Genome sequence of Chthonomonas calidirosea, the first sequenced genome from the Armatimonadetes phylum (formally candidate division OP10).</title>
        <authorList>
            <person name="Lee K.C.Y."/>
            <person name="Morgan X.C."/>
            <person name="Dunfield P.F."/>
            <person name="Tamas I."/>
            <person name="Houghton K.M."/>
            <person name="Vyssotski M."/>
            <person name="Ryan J.L.J."/>
            <person name="Lagutin K."/>
            <person name="McDonald I.R."/>
            <person name="Stott M.B."/>
        </authorList>
    </citation>
    <scope>NUCLEOTIDE SEQUENCE [LARGE SCALE GENOMIC DNA]</scope>
    <source>
        <strain evidence="17">DSM 23976 / ICMP 18418 / T49</strain>
    </source>
</reference>
<keyword evidence="4" id="KW-1003">Cell membrane</keyword>
<dbReference type="GO" id="GO:0005886">
    <property type="term" value="C:plasma membrane"/>
    <property type="evidence" value="ECO:0007669"/>
    <property type="project" value="UniProtKB-SubCell"/>
</dbReference>
<dbReference type="Gene3D" id="6.10.340.10">
    <property type="match status" value="1"/>
</dbReference>
<dbReference type="InterPro" id="IPR029151">
    <property type="entry name" value="Sensor-like_sf"/>
</dbReference>
<dbReference type="eggNOG" id="COG4191">
    <property type="taxonomic scope" value="Bacteria"/>
</dbReference>
<dbReference type="InterPro" id="IPR003594">
    <property type="entry name" value="HATPase_dom"/>
</dbReference>
<keyword evidence="13" id="KW-0472">Membrane</keyword>
<evidence type="ECO:0000256" key="1">
    <source>
        <dbReference type="ARBA" id="ARBA00000085"/>
    </source>
</evidence>
<feature type="domain" description="HAMP" evidence="15">
    <location>
        <begin position="512"/>
        <end position="564"/>
    </location>
</feature>
<dbReference type="InterPro" id="IPR033479">
    <property type="entry name" value="dCache_1"/>
</dbReference>
<dbReference type="CDD" id="cd00082">
    <property type="entry name" value="HisKA"/>
    <property type="match status" value="1"/>
</dbReference>
<evidence type="ECO:0000256" key="10">
    <source>
        <dbReference type="ARBA" id="ARBA00022840"/>
    </source>
</evidence>
<dbReference type="InterPro" id="IPR036890">
    <property type="entry name" value="HATPase_C_sf"/>
</dbReference>
<dbReference type="InParanoid" id="S0EWU5"/>
<keyword evidence="11" id="KW-1133">Transmembrane helix</keyword>
<evidence type="ECO:0000313" key="17">
    <source>
        <dbReference type="Proteomes" id="UP000014227"/>
    </source>
</evidence>
<evidence type="ECO:0000256" key="6">
    <source>
        <dbReference type="ARBA" id="ARBA00022679"/>
    </source>
</evidence>
<evidence type="ECO:0000259" key="15">
    <source>
        <dbReference type="PROSITE" id="PS50885"/>
    </source>
</evidence>
<dbReference type="SMART" id="SM00304">
    <property type="entry name" value="HAMP"/>
    <property type="match status" value="1"/>
</dbReference>
<dbReference type="PATRIC" id="fig|1303518.3.peg.2693"/>
<dbReference type="KEGG" id="ccz:CCALI_02592"/>
<evidence type="ECO:0000313" key="16">
    <source>
        <dbReference type="EMBL" id="CCW36385.1"/>
    </source>
</evidence>
<dbReference type="SUPFAM" id="SSF158472">
    <property type="entry name" value="HAMP domain-like"/>
    <property type="match status" value="1"/>
</dbReference>
<dbReference type="Pfam" id="PF00672">
    <property type="entry name" value="HAMP"/>
    <property type="match status" value="1"/>
</dbReference>
<evidence type="ECO:0000256" key="4">
    <source>
        <dbReference type="ARBA" id="ARBA00022475"/>
    </source>
</evidence>
<dbReference type="Pfam" id="PF00512">
    <property type="entry name" value="HisKA"/>
    <property type="match status" value="1"/>
</dbReference>
<name>S0EWU5_CHTCT</name>
<dbReference type="SMART" id="SM00388">
    <property type="entry name" value="HisKA"/>
    <property type="match status" value="1"/>
</dbReference>
<dbReference type="SUPFAM" id="SSF55874">
    <property type="entry name" value="ATPase domain of HSP90 chaperone/DNA topoisomerase II/histidine kinase"/>
    <property type="match status" value="1"/>
</dbReference>
<dbReference type="InterPro" id="IPR004358">
    <property type="entry name" value="Sig_transdc_His_kin-like_C"/>
</dbReference>
<feature type="domain" description="Histidine kinase" evidence="14">
    <location>
        <begin position="588"/>
        <end position="797"/>
    </location>
</feature>
<gene>
    <name evidence="16" type="ORF">CCALI_02592</name>
</gene>
<evidence type="ECO:0000256" key="13">
    <source>
        <dbReference type="ARBA" id="ARBA00023136"/>
    </source>
</evidence>
<dbReference type="Gene3D" id="3.30.565.10">
    <property type="entry name" value="Histidine kinase-like ATPase, C-terminal domain"/>
    <property type="match status" value="1"/>
</dbReference>
<dbReference type="Gene3D" id="1.10.287.130">
    <property type="match status" value="1"/>
</dbReference>
<dbReference type="RefSeq" id="WP_016483894.1">
    <property type="nucleotide sequence ID" value="NC_021487.1"/>
</dbReference>
<keyword evidence="8" id="KW-0547">Nucleotide-binding</keyword>
<dbReference type="STRING" id="454171.CP488_01499"/>
<keyword evidence="5" id="KW-0597">Phosphoprotein</keyword>
<comment type="subcellular location">
    <subcellularLocation>
        <location evidence="2">Cell membrane</location>
        <topology evidence="2">Multi-pass membrane protein</topology>
    </subcellularLocation>
</comment>
<keyword evidence="12" id="KW-0902">Two-component regulatory system</keyword>
<dbReference type="InterPro" id="IPR005467">
    <property type="entry name" value="His_kinase_dom"/>
</dbReference>
<keyword evidence="9 16" id="KW-0418">Kinase</keyword>
<evidence type="ECO:0000256" key="2">
    <source>
        <dbReference type="ARBA" id="ARBA00004651"/>
    </source>
</evidence>
<proteinExistence type="predicted"/>
<evidence type="ECO:0000256" key="3">
    <source>
        <dbReference type="ARBA" id="ARBA00012438"/>
    </source>
</evidence>
<dbReference type="PROSITE" id="PS50109">
    <property type="entry name" value="HIS_KIN"/>
    <property type="match status" value="1"/>
</dbReference>
<dbReference type="PROSITE" id="PS50885">
    <property type="entry name" value="HAMP"/>
    <property type="match status" value="1"/>
</dbReference>
<evidence type="ECO:0000256" key="5">
    <source>
        <dbReference type="ARBA" id="ARBA00022553"/>
    </source>
</evidence>
<dbReference type="HOGENOM" id="CLU_349066_0_0_0"/>
<dbReference type="SUPFAM" id="SSF47384">
    <property type="entry name" value="Homodimeric domain of signal transducing histidine kinase"/>
    <property type="match status" value="1"/>
</dbReference>
<dbReference type="FunCoup" id="S0EWU5">
    <property type="interactions" value="208"/>
</dbReference>
<dbReference type="EC" id="2.7.13.3" evidence="3"/>
<evidence type="ECO:0000256" key="12">
    <source>
        <dbReference type="ARBA" id="ARBA00023012"/>
    </source>
</evidence>
<keyword evidence="10" id="KW-0067">ATP-binding</keyword>
<dbReference type="PANTHER" id="PTHR43065:SF46">
    <property type="entry name" value="C4-DICARBOXYLATE TRANSPORT SENSOR PROTEIN DCTB"/>
    <property type="match status" value="1"/>
</dbReference>
<keyword evidence="6" id="KW-0808">Transferase</keyword>
<dbReference type="EMBL" id="HF951689">
    <property type="protein sequence ID" value="CCW36385.1"/>
    <property type="molecule type" value="Genomic_DNA"/>
</dbReference>
<keyword evidence="7" id="KW-0812">Transmembrane</keyword>
<evidence type="ECO:0000259" key="14">
    <source>
        <dbReference type="PROSITE" id="PS50109"/>
    </source>
</evidence>
<comment type="catalytic activity">
    <reaction evidence="1">
        <text>ATP + protein L-histidine = ADP + protein N-phospho-L-histidine.</text>
        <dbReference type="EC" id="2.7.13.3"/>
    </reaction>
</comment>
<dbReference type="SUPFAM" id="SSF103190">
    <property type="entry name" value="Sensory domain-like"/>
    <property type="match status" value="1"/>
</dbReference>
<dbReference type="Pfam" id="PF02518">
    <property type="entry name" value="HATPase_c"/>
    <property type="match status" value="1"/>
</dbReference>
<dbReference type="PRINTS" id="PR00344">
    <property type="entry name" value="BCTRLSENSOR"/>
</dbReference>
<accession>S0EWU5</accession>
<evidence type="ECO:0000256" key="9">
    <source>
        <dbReference type="ARBA" id="ARBA00022777"/>
    </source>
</evidence>
<evidence type="ECO:0000256" key="7">
    <source>
        <dbReference type="ARBA" id="ARBA00022692"/>
    </source>
</evidence>
<dbReference type="Pfam" id="PF02743">
    <property type="entry name" value="dCache_1"/>
    <property type="match status" value="1"/>
</dbReference>
<dbReference type="InterPro" id="IPR003660">
    <property type="entry name" value="HAMP_dom"/>
</dbReference>
<dbReference type="InterPro" id="IPR003661">
    <property type="entry name" value="HisK_dim/P_dom"/>
</dbReference>
<dbReference type="CDD" id="cd06225">
    <property type="entry name" value="HAMP"/>
    <property type="match status" value="1"/>
</dbReference>
<dbReference type="Proteomes" id="UP000014227">
    <property type="component" value="Chromosome I"/>
</dbReference>
<evidence type="ECO:0000256" key="8">
    <source>
        <dbReference type="ARBA" id="ARBA00022741"/>
    </source>
</evidence>
<sequence length="807" mass="88660">MHSKMARRLMRQYITLTALPLIITVLTLQHLGHEQILWTGDTMRRINQEMLNQAGEQFEELGSRAVQEASNRAQATSTATIEAISQQLLKLQSDTMQQAAKEYANASSRALLTALDQSVKRQRAVLLNVGDKTKALIHQSAIESQKRAGGNVESAMMALNREIIQARALDIINQIQDVLHAAPQFLRLTSQMIDMSPESDRDREVKLDALTRRIPGFLRVSVINPQGQEITASAADRLITSDDLKNYAKASWFIAALGGHTFIGRAEADAEPGVPDLRIAVPIETYPGHVVGVLAARYSLEDVWNQIRSTRIGDTGFACVFDEQERPLLQPRPIPADALIAEATLPELNWHIVTVVPRSEAIKPIAALKSDLEQAAHSVDKQTQLLLVEVAKRATKDLEAKLTHISFDAGRTMQHNAQIALRTTSQQARMQARLHLATLQRAIRQQTEWAMQQSRQKMSQAVAVTARHMATKARALTVQAQKRADGRLSLLALLFTTLSCLITGFAAVVTANRIVRPVVRLSQAAAAIAEGDLDKRVEEDGPDEIGELAIAFNTMTASLQQSRNELQETQGQLVQSAKLASLGTLSAGVAHELNQPLAIIRGIAQQIIADDSLPEEIRADLEIIEGQTGRMVKIIRHLRTFCRMGTTDFSLVDVNEVIRNCFILVGAQLKAHNVEVDLQLSEGLPSVLGDANELEQVFLNLITNARDALEDRANALITIVSKVQNNKVVVEFRDNGPGIPDDVRPHIFDPFFTTKEAGKGTGLGLSISHSIIKRHQGAIDVRNDGGAVFTVTLPIPEQARMEMQEAA</sequence>
<dbReference type="InterPro" id="IPR036097">
    <property type="entry name" value="HisK_dim/P_sf"/>
</dbReference>
<dbReference type="PANTHER" id="PTHR43065">
    <property type="entry name" value="SENSOR HISTIDINE KINASE"/>
    <property type="match status" value="1"/>
</dbReference>
<dbReference type="GO" id="GO:0000155">
    <property type="term" value="F:phosphorelay sensor kinase activity"/>
    <property type="evidence" value="ECO:0007669"/>
    <property type="project" value="InterPro"/>
</dbReference>
<dbReference type="SMART" id="SM00387">
    <property type="entry name" value="HATPase_c"/>
    <property type="match status" value="1"/>
</dbReference>
<organism evidence="16 17">
    <name type="scientific">Chthonomonas calidirosea (strain DSM 23976 / ICMP 18418 / T49)</name>
    <dbReference type="NCBI Taxonomy" id="1303518"/>
    <lineage>
        <taxon>Bacteria</taxon>
        <taxon>Bacillati</taxon>
        <taxon>Armatimonadota</taxon>
        <taxon>Chthonomonadia</taxon>
        <taxon>Chthonomonadales</taxon>
        <taxon>Chthonomonadaceae</taxon>
        <taxon>Chthonomonas</taxon>
    </lineage>
</organism>
<dbReference type="CDD" id="cd12914">
    <property type="entry name" value="PDC1_DGC_like"/>
    <property type="match status" value="1"/>
</dbReference>
<protein>
    <recommendedName>
        <fullName evidence="3">histidine kinase</fullName>
        <ecNumber evidence="3">2.7.13.3</ecNumber>
    </recommendedName>
</protein>
<dbReference type="Gene3D" id="3.30.450.20">
    <property type="entry name" value="PAS domain"/>
    <property type="match status" value="1"/>
</dbReference>